<gene>
    <name evidence="2" type="ORF">SVUK_LOCUS1283</name>
</gene>
<dbReference type="Proteomes" id="UP000270094">
    <property type="component" value="Unassembled WGS sequence"/>
</dbReference>
<dbReference type="OrthoDB" id="6132182at2759"/>
<evidence type="ECO:0000313" key="3">
    <source>
        <dbReference type="Proteomes" id="UP000270094"/>
    </source>
</evidence>
<name>A0A3P7K4W5_STRVU</name>
<organism evidence="2 3">
    <name type="scientific">Strongylus vulgaris</name>
    <name type="common">Blood worm</name>
    <dbReference type="NCBI Taxonomy" id="40348"/>
    <lineage>
        <taxon>Eukaryota</taxon>
        <taxon>Metazoa</taxon>
        <taxon>Ecdysozoa</taxon>
        <taxon>Nematoda</taxon>
        <taxon>Chromadorea</taxon>
        <taxon>Rhabditida</taxon>
        <taxon>Rhabditina</taxon>
        <taxon>Rhabditomorpha</taxon>
        <taxon>Strongyloidea</taxon>
        <taxon>Strongylidae</taxon>
        <taxon>Strongylus</taxon>
    </lineage>
</organism>
<proteinExistence type="predicted"/>
<sequence length="155" mass="17857">MTLVILYVICIFAITSAYRTTRIYHYNGRSYKEIIDQPWFRYFHVPHYMIPVTEVNETNFGKHELPEDDVYVEHDWTDEETKYLPCMDLLCVCPYYGGMGAVLEGSLECSIGFNSAYDVIAYFTPTLANTTSGFACPIPYPPYSVLNWKSELLTA</sequence>
<accession>A0A3P7K4W5</accession>
<keyword evidence="1" id="KW-0732">Signal</keyword>
<evidence type="ECO:0000256" key="1">
    <source>
        <dbReference type="SAM" id="SignalP"/>
    </source>
</evidence>
<feature type="signal peptide" evidence="1">
    <location>
        <begin position="1"/>
        <end position="17"/>
    </location>
</feature>
<reference evidence="2 3" key="1">
    <citation type="submission" date="2018-11" db="EMBL/GenBank/DDBJ databases">
        <authorList>
            <consortium name="Pathogen Informatics"/>
        </authorList>
    </citation>
    <scope>NUCLEOTIDE SEQUENCE [LARGE SCALE GENOMIC DNA]</scope>
</reference>
<keyword evidence="3" id="KW-1185">Reference proteome</keyword>
<dbReference type="AlphaFoldDB" id="A0A3P7K4W5"/>
<dbReference type="EMBL" id="UYYB01002483">
    <property type="protein sequence ID" value="VDM66285.1"/>
    <property type="molecule type" value="Genomic_DNA"/>
</dbReference>
<protein>
    <submittedName>
        <fullName evidence="2">Uncharacterized protein</fullName>
    </submittedName>
</protein>
<evidence type="ECO:0000313" key="2">
    <source>
        <dbReference type="EMBL" id="VDM66285.1"/>
    </source>
</evidence>
<feature type="chain" id="PRO_5018109160" evidence="1">
    <location>
        <begin position="18"/>
        <end position="155"/>
    </location>
</feature>